<gene>
    <name evidence="1" type="ordered locus">Spiaf_2387</name>
</gene>
<dbReference type="PATRIC" id="fig|889378.3.peg.2361"/>
<organism evidence="1 2">
    <name type="scientific">Spirochaeta africana (strain ATCC 700263 / DSM 8902 / Z-7692)</name>
    <dbReference type="NCBI Taxonomy" id="889378"/>
    <lineage>
        <taxon>Bacteria</taxon>
        <taxon>Pseudomonadati</taxon>
        <taxon>Spirochaetota</taxon>
        <taxon>Spirochaetia</taxon>
        <taxon>Spirochaetales</taxon>
        <taxon>Spirochaetaceae</taxon>
        <taxon>Spirochaeta</taxon>
    </lineage>
</organism>
<dbReference type="RefSeq" id="WP_014456400.1">
    <property type="nucleotide sequence ID" value="NC_017098.1"/>
</dbReference>
<dbReference type="Proteomes" id="UP000007383">
    <property type="component" value="Chromosome"/>
</dbReference>
<dbReference type="EMBL" id="CP003282">
    <property type="protein sequence ID" value="AFG38418.1"/>
    <property type="molecule type" value="Genomic_DNA"/>
</dbReference>
<keyword evidence="2" id="KW-1185">Reference proteome</keyword>
<dbReference type="OrthoDB" id="9976371at2"/>
<protein>
    <recommendedName>
        <fullName evidence="3">Outer membrane protein beta-barrel domain-containing protein</fullName>
    </recommendedName>
</protein>
<reference evidence="2" key="1">
    <citation type="journal article" date="2013" name="Stand. Genomic Sci.">
        <title>Complete genome sequence of the halophilic bacterium Spirochaeta africana type strain (Z-7692(T)) from the alkaline Lake Magadi in the East African Rift.</title>
        <authorList>
            <person name="Liolos K."/>
            <person name="Abt B."/>
            <person name="Scheuner C."/>
            <person name="Teshima H."/>
            <person name="Held B."/>
            <person name="Lapidus A."/>
            <person name="Nolan M."/>
            <person name="Lucas S."/>
            <person name="Deshpande S."/>
            <person name="Cheng J.F."/>
            <person name="Tapia R."/>
            <person name="Goodwin L.A."/>
            <person name="Pitluck S."/>
            <person name="Pagani I."/>
            <person name="Ivanova N."/>
            <person name="Mavromatis K."/>
            <person name="Mikhailova N."/>
            <person name="Huntemann M."/>
            <person name="Pati A."/>
            <person name="Chen A."/>
            <person name="Palaniappan K."/>
            <person name="Land M."/>
            <person name="Rohde M."/>
            <person name="Tindall B.J."/>
            <person name="Detter J.C."/>
            <person name="Goker M."/>
            <person name="Bristow J."/>
            <person name="Eisen J.A."/>
            <person name="Markowitz V."/>
            <person name="Hugenholtz P."/>
            <person name="Woyke T."/>
            <person name="Klenk H.P."/>
            <person name="Kyrpides N.C."/>
        </authorList>
    </citation>
    <scope>NUCLEOTIDE SEQUENCE</scope>
    <source>
        <strain evidence="2">ATCC 700263 / DSM 8902 / Z-7692</strain>
    </source>
</reference>
<dbReference type="KEGG" id="sfc:Spiaf_2387"/>
<evidence type="ECO:0000313" key="2">
    <source>
        <dbReference type="Proteomes" id="UP000007383"/>
    </source>
</evidence>
<name>H9ULM5_SPIAZ</name>
<dbReference type="HOGENOM" id="CLU_1433664_0_0_12"/>
<evidence type="ECO:0008006" key="3">
    <source>
        <dbReference type="Google" id="ProtNLM"/>
    </source>
</evidence>
<accession>H9ULM5</accession>
<proteinExistence type="predicted"/>
<dbReference type="AlphaFoldDB" id="H9ULM5"/>
<evidence type="ECO:0000313" key="1">
    <source>
        <dbReference type="EMBL" id="AFG38418.1"/>
    </source>
</evidence>
<sequence>MRHTAGLAIIFLFLATAIMGESQSRPFQLSVASGITLDAGDAYITPGIRAAWRPGWLGLGAGINVYLGTTGRGVFTAPYLHTALGWVYADAGIVFETVGPIERDGYVVASAGDSDLGFSPYLAAGIRPGLFGLADGRLRADIGLQAFLSTIYLKQQDDIASSFAAVLASPLVLVLHIPKLHLGVSWELP</sequence>